<dbReference type="SMART" id="SM01209">
    <property type="entry name" value="GARS_A"/>
    <property type="match status" value="1"/>
</dbReference>
<dbReference type="InterPro" id="IPR011761">
    <property type="entry name" value="ATP-grasp"/>
</dbReference>
<comment type="pathway">
    <text evidence="3 17">Purine metabolism; IMP biosynthesis via de novo pathway; N(1)-(5-phospho-D-ribosyl)glycinamide from 5-phospho-alpha-D-ribose 1-diphosphate: step 2/2.</text>
</comment>
<dbReference type="OrthoDB" id="9807240at2"/>
<evidence type="ECO:0000313" key="21">
    <source>
        <dbReference type="Proteomes" id="UP000297834"/>
    </source>
</evidence>
<evidence type="ECO:0000256" key="11">
    <source>
        <dbReference type="ARBA" id="ARBA00022842"/>
    </source>
</evidence>
<feature type="domain" description="ATP-grasp" evidence="19">
    <location>
        <begin position="109"/>
        <end position="316"/>
    </location>
</feature>
<proteinExistence type="inferred from homology"/>
<dbReference type="GO" id="GO:0006189">
    <property type="term" value="P:'de novo' IMP biosynthetic process"/>
    <property type="evidence" value="ECO:0007669"/>
    <property type="project" value="UniProtKB-UniRule"/>
</dbReference>
<dbReference type="SMART" id="SM01210">
    <property type="entry name" value="GARS_C"/>
    <property type="match status" value="1"/>
</dbReference>
<dbReference type="InterPro" id="IPR020561">
    <property type="entry name" value="PRibGlycinamid_synth_ATP-grasp"/>
</dbReference>
<evidence type="ECO:0000256" key="5">
    <source>
        <dbReference type="ARBA" id="ARBA00020605"/>
    </source>
</evidence>
<dbReference type="Proteomes" id="UP000297834">
    <property type="component" value="Unassembled WGS sequence"/>
</dbReference>
<dbReference type="UniPathway" id="UPA00074">
    <property type="reaction ID" value="UER00125"/>
</dbReference>
<comment type="cofactor">
    <cofactor evidence="2">
        <name>Mg(2+)</name>
        <dbReference type="ChEBI" id="CHEBI:18420"/>
    </cofactor>
</comment>
<dbReference type="Pfam" id="PF02844">
    <property type="entry name" value="GARS_N"/>
    <property type="match status" value="1"/>
</dbReference>
<dbReference type="EMBL" id="SNTY01000088">
    <property type="protein sequence ID" value="TEU23073.1"/>
    <property type="molecule type" value="Genomic_DNA"/>
</dbReference>
<dbReference type="FunFam" id="3.30.1490.20:FF:000006">
    <property type="entry name" value="phosphoribosylamine--glycine ligase, chloroplastic-like"/>
    <property type="match status" value="1"/>
</dbReference>
<dbReference type="GO" id="GO:0046872">
    <property type="term" value="F:metal ion binding"/>
    <property type="evidence" value="ECO:0007669"/>
    <property type="project" value="UniProtKB-KW"/>
</dbReference>
<protein>
    <recommendedName>
        <fullName evidence="5 17">Phosphoribosylamine--glycine ligase</fullName>
        <ecNumber evidence="4 17">6.3.4.13</ecNumber>
    </recommendedName>
    <alternativeName>
        <fullName evidence="16 17">GARS</fullName>
    </alternativeName>
    <alternativeName>
        <fullName evidence="14 17">Glycinamide ribonucleotide synthetase</fullName>
    </alternativeName>
    <alternativeName>
        <fullName evidence="15 17">Phosphoribosylglycinamide synthetase</fullName>
    </alternativeName>
</protein>
<evidence type="ECO:0000256" key="17">
    <source>
        <dbReference type="HAMAP-Rule" id="MF_00138"/>
    </source>
</evidence>
<evidence type="ECO:0000256" key="3">
    <source>
        <dbReference type="ARBA" id="ARBA00005174"/>
    </source>
</evidence>
<dbReference type="GO" id="GO:0004637">
    <property type="term" value="F:phosphoribosylamine-glycine ligase activity"/>
    <property type="evidence" value="ECO:0007669"/>
    <property type="project" value="UniProtKB-UniRule"/>
</dbReference>
<dbReference type="FunFam" id="3.30.470.20:FF:000031">
    <property type="entry name" value="Phosphoribosylamine--glycine ligase"/>
    <property type="match status" value="1"/>
</dbReference>
<evidence type="ECO:0000256" key="9">
    <source>
        <dbReference type="ARBA" id="ARBA00022755"/>
    </source>
</evidence>
<evidence type="ECO:0000256" key="2">
    <source>
        <dbReference type="ARBA" id="ARBA00001946"/>
    </source>
</evidence>
<dbReference type="RefSeq" id="WP_134246011.1">
    <property type="nucleotide sequence ID" value="NZ_SNTY01000088.1"/>
</dbReference>
<evidence type="ECO:0000256" key="4">
    <source>
        <dbReference type="ARBA" id="ARBA00013255"/>
    </source>
</evidence>
<comment type="catalytic activity">
    <reaction evidence="17">
        <text>5-phospho-beta-D-ribosylamine + glycine + ATP = N(1)-(5-phospho-beta-D-ribosyl)glycinamide + ADP + phosphate + H(+)</text>
        <dbReference type="Rhea" id="RHEA:17453"/>
        <dbReference type="ChEBI" id="CHEBI:15378"/>
        <dbReference type="ChEBI" id="CHEBI:30616"/>
        <dbReference type="ChEBI" id="CHEBI:43474"/>
        <dbReference type="ChEBI" id="CHEBI:57305"/>
        <dbReference type="ChEBI" id="CHEBI:58681"/>
        <dbReference type="ChEBI" id="CHEBI:143788"/>
        <dbReference type="ChEBI" id="CHEBI:456216"/>
        <dbReference type="EC" id="6.3.4.13"/>
    </reaction>
</comment>
<dbReference type="FunFam" id="3.40.50.20:FF:000006">
    <property type="entry name" value="Phosphoribosylamine--glycine ligase, chloroplastic"/>
    <property type="match status" value="1"/>
</dbReference>
<evidence type="ECO:0000256" key="16">
    <source>
        <dbReference type="ARBA" id="ARBA00079592"/>
    </source>
</evidence>
<dbReference type="NCBIfam" id="TIGR00877">
    <property type="entry name" value="purD"/>
    <property type="match status" value="1"/>
</dbReference>
<dbReference type="PROSITE" id="PS00184">
    <property type="entry name" value="GARS"/>
    <property type="match status" value="1"/>
</dbReference>
<dbReference type="Gene3D" id="3.30.1490.20">
    <property type="entry name" value="ATP-grasp fold, A domain"/>
    <property type="match status" value="1"/>
</dbReference>
<evidence type="ECO:0000256" key="18">
    <source>
        <dbReference type="PROSITE-ProRule" id="PRU00409"/>
    </source>
</evidence>
<dbReference type="PANTHER" id="PTHR43472:SF1">
    <property type="entry name" value="PHOSPHORIBOSYLAMINE--GLYCINE LIGASE, CHLOROPLASTIC"/>
    <property type="match status" value="1"/>
</dbReference>
<keyword evidence="9 17" id="KW-0658">Purine biosynthesis</keyword>
<evidence type="ECO:0000256" key="10">
    <source>
        <dbReference type="ARBA" id="ARBA00022840"/>
    </source>
</evidence>
<dbReference type="FunFam" id="3.90.600.10:FF:000001">
    <property type="entry name" value="Trifunctional purine biosynthetic protein adenosine-3"/>
    <property type="match status" value="1"/>
</dbReference>
<comment type="caution">
    <text evidence="20">The sequence shown here is derived from an EMBL/GenBank/DDBJ whole genome shotgun (WGS) entry which is preliminary data.</text>
</comment>
<dbReference type="Pfam" id="PF01071">
    <property type="entry name" value="GARS_A"/>
    <property type="match status" value="1"/>
</dbReference>
<keyword evidence="8 18" id="KW-0547">Nucleotide-binding</keyword>
<dbReference type="STRING" id="1120977.GCA_000619845_00933"/>
<dbReference type="SUPFAM" id="SSF52440">
    <property type="entry name" value="PreATP-grasp domain"/>
    <property type="match status" value="1"/>
</dbReference>
<evidence type="ECO:0000256" key="13">
    <source>
        <dbReference type="ARBA" id="ARBA00038345"/>
    </source>
</evidence>
<dbReference type="Gene3D" id="3.30.470.20">
    <property type="entry name" value="ATP-grasp fold, B domain"/>
    <property type="match status" value="1"/>
</dbReference>
<comment type="similarity">
    <text evidence="13 17">Belongs to the GARS family.</text>
</comment>
<evidence type="ECO:0000256" key="15">
    <source>
        <dbReference type="ARBA" id="ARBA00042864"/>
    </source>
</evidence>
<dbReference type="InterPro" id="IPR020559">
    <property type="entry name" value="PRibGlycinamide_synth_CS"/>
</dbReference>
<evidence type="ECO:0000256" key="7">
    <source>
        <dbReference type="ARBA" id="ARBA00022723"/>
    </source>
</evidence>
<dbReference type="GO" id="GO:0005524">
    <property type="term" value="F:ATP binding"/>
    <property type="evidence" value="ECO:0007669"/>
    <property type="project" value="UniProtKB-UniRule"/>
</dbReference>
<evidence type="ECO:0000256" key="6">
    <source>
        <dbReference type="ARBA" id="ARBA00022598"/>
    </source>
</evidence>
<dbReference type="EC" id="6.3.4.13" evidence="4 17"/>
<dbReference type="Pfam" id="PF02843">
    <property type="entry name" value="GARS_C"/>
    <property type="match status" value="1"/>
</dbReference>
<evidence type="ECO:0000256" key="14">
    <source>
        <dbReference type="ARBA" id="ARBA00042242"/>
    </source>
</evidence>
<organism evidence="20 21">
    <name type="scientific">Alkanindiges illinoisensis</name>
    <dbReference type="NCBI Taxonomy" id="197183"/>
    <lineage>
        <taxon>Bacteria</taxon>
        <taxon>Pseudomonadati</taxon>
        <taxon>Pseudomonadota</taxon>
        <taxon>Gammaproteobacteria</taxon>
        <taxon>Moraxellales</taxon>
        <taxon>Moraxellaceae</taxon>
        <taxon>Alkanindiges</taxon>
    </lineage>
</organism>
<dbReference type="InterPro" id="IPR013815">
    <property type="entry name" value="ATP_grasp_subdomain_1"/>
</dbReference>
<dbReference type="SUPFAM" id="SSF56059">
    <property type="entry name" value="Glutathione synthetase ATP-binding domain-like"/>
    <property type="match status" value="1"/>
</dbReference>
<dbReference type="PANTHER" id="PTHR43472">
    <property type="entry name" value="PHOSPHORIBOSYLAMINE--GLYCINE LIGASE"/>
    <property type="match status" value="1"/>
</dbReference>
<dbReference type="SUPFAM" id="SSF51246">
    <property type="entry name" value="Rudiment single hybrid motif"/>
    <property type="match status" value="1"/>
</dbReference>
<dbReference type="InterPro" id="IPR016185">
    <property type="entry name" value="PreATP-grasp_dom_sf"/>
</dbReference>
<dbReference type="InterPro" id="IPR011054">
    <property type="entry name" value="Rudment_hybrid_motif"/>
</dbReference>
<reference evidence="20 21" key="1">
    <citation type="submission" date="2019-03" db="EMBL/GenBank/DDBJ databases">
        <title>Alkanindiges illinoisensis: a potential pathogenic isolated from ascites of a gastric cancer patient with abdominal metastasis.</title>
        <authorList>
            <person name="Hu X."/>
            <person name="Yang B."/>
            <person name="Yan X."/>
            <person name="Lin L."/>
            <person name="Zhao H."/>
            <person name="Zhou F."/>
            <person name="Su B."/>
            <person name="Chen J."/>
            <person name="Rui Y."/>
            <person name="Wang Q."/>
            <person name="Zheng L."/>
        </authorList>
    </citation>
    <scope>NUCLEOTIDE SEQUENCE [LARGE SCALE GENOMIC DNA]</scope>
    <source>
        <strain evidence="20 21">NFYY 23406</strain>
    </source>
</reference>
<keyword evidence="6 17" id="KW-0436">Ligase</keyword>
<keyword evidence="11" id="KW-0460">Magnesium</keyword>
<dbReference type="Gene3D" id="3.90.600.10">
    <property type="entry name" value="Phosphoribosylglycinamide synthetase, C-terminal domain"/>
    <property type="match status" value="1"/>
</dbReference>
<dbReference type="InterPro" id="IPR020562">
    <property type="entry name" value="PRibGlycinamide_synth_N"/>
</dbReference>
<dbReference type="InterPro" id="IPR020560">
    <property type="entry name" value="PRibGlycinamide_synth_C-dom"/>
</dbReference>
<gene>
    <name evidence="17 20" type="primary">purD</name>
    <name evidence="20" type="ORF">E2B99_14350</name>
</gene>
<evidence type="ECO:0000313" key="20">
    <source>
        <dbReference type="EMBL" id="TEU23073.1"/>
    </source>
</evidence>
<name>A0A4Y7X8L0_9GAMM</name>
<accession>A0A4Y7X8L0</accession>
<dbReference type="PROSITE" id="PS50975">
    <property type="entry name" value="ATP_GRASP"/>
    <property type="match status" value="1"/>
</dbReference>
<evidence type="ECO:0000259" key="19">
    <source>
        <dbReference type="PROSITE" id="PS50975"/>
    </source>
</evidence>
<sequence length="430" mass="46235">MNILILGGGGREHALAWKSAQDERVSQIFVAPGNAGTAFENKCKNVDLNILDNAAIVEFAKTSNVDLIIVGPEAPLVNGVVDACRAANLKIWGPTQYAAQLEGSKSFAKHFLKRHNIPTAFYDVFTEVETAKAFIQKHGAPIVIKADGLAAGKGVIVAMTEQEAFDAVDDMLAGNKFGDAGSRVVIEQFLDGEEASFICMIDGNNILPMATSQDHKRIFEQDQGPNTGGMGAYSPAPVVTPDVFERVMTQVMRPTVDGMAADGHVYTGFLYAGLMIDEQGQPRVIEFNCRFGDPETQPIMMRLQSSLVELVEAGIAGNLPKDAQWDERRALGIVLAAKGYPGDIQTNDVIAGLDQSPEDTKIFHAGTKLSEDGHVLTSGGRVLCVTALGDNVLEAQIAALEVCGQVTFDGMQYRSDIGYRAIERETKSAQ</sequence>
<keyword evidence="7" id="KW-0479">Metal-binding</keyword>
<keyword evidence="12" id="KW-0464">Manganese</keyword>
<keyword evidence="10 18" id="KW-0067">ATP-binding</keyword>
<dbReference type="InterPro" id="IPR000115">
    <property type="entry name" value="PRibGlycinamide_synth"/>
</dbReference>
<evidence type="ECO:0000256" key="1">
    <source>
        <dbReference type="ARBA" id="ARBA00001936"/>
    </source>
</evidence>
<dbReference type="GO" id="GO:0009113">
    <property type="term" value="P:purine nucleobase biosynthetic process"/>
    <property type="evidence" value="ECO:0007669"/>
    <property type="project" value="InterPro"/>
</dbReference>
<dbReference type="HAMAP" id="MF_00138">
    <property type="entry name" value="GARS"/>
    <property type="match status" value="1"/>
</dbReference>
<evidence type="ECO:0000256" key="12">
    <source>
        <dbReference type="ARBA" id="ARBA00023211"/>
    </source>
</evidence>
<evidence type="ECO:0000256" key="8">
    <source>
        <dbReference type="ARBA" id="ARBA00022741"/>
    </source>
</evidence>
<keyword evidence="21" id="KW-1185">Reference proteome</keyword>
<dbReference type="Gene3D" id="3.40.50.20">
    <property type="match status" value="1"/>
</dbReference>
<dbReference type="AlphaFoldDB" id="A0A4Y7X8L0"/>
<dbReference type="InterPro" id="IPR037123">
    <property type="entry name" value="PRibGlycinamide_synth_C_sf"/>
</dbReference>
<comment type="cofactor">
    <cofactor evidence="1">
        <name>Mn(2+)</name>
        <dbReference type="ChEBI" id="CHEBI:29035"/>
    </cofactor>
</comment>